<evidence type="ECO:0000313" key="2">
    <source>
        <dbReference type="Proteomes" id="UP000276133"/>
    </source>
</evidence>
<evidence type="ECO:0000313" key="1">
    <source>
        <dbReference type="EMBL" id="RNA40543.1"/>
    </source>
</evidence>
<organism evidence="1 2">
    <name type="scientific">Brachionus plicatilis</name>
    <name type="common">Marine rotifer</name>
    <name type="synonym">Brachionus muelleri</name>
    <dbReference type="NCBI Taxonomy" id="10195"/>
    <lineage>
        <taxon>Eukaryota</taxon>
        <taxon>Metazoa</taxon>
        <taxon>Spiralia</taxon>
        <taxon>Gnathifera</taxon>
        <taxon>Rotifera</taxon>
        <taxon>Eurotatoria</taxon>
        <taxon>Monogononta</taxon>
        <taxon>Pseudotrocha</taxon>
        <taxon>Ploima</taxon>
        <taxon>Brachionidae</taxon>
        <taxon>Brachionus</taxon>
    </lineage>
</organism>
<comment type="caution">
    <text evidence="1">The sequence shown here is derived from an EMBL/GenBank/DDBJ whole genome shotgun (WGS) entry which is preliminary data.</text>
</comment>
<dbReference type="EMBL" id="REGN01000635">
    <property type="protein sequence ID" value="RNA40543.1"/>
    <property type="molecule type" value="Genomic_DNA"/>
</dbReference>
<dbReference type="AlphaFoldDB" id="A0A3M7SXL8"/>
<proteinExistence type="predicted"/>
<name>A0A3M7SXL8_BRAPC</name>
<dbReference type="Proteomes" id="UP000276133">
    <property type="component" value="Unassembled WGS sequence"/>
</dbReference>
<sequence length="66" mass="7300">MVIHFCSNQWTLWKVEPIEFVIGSVLNRVAWCAHCLLAHLALIHVTGRLTKLFATVGNRGGGDAIN</sequence>
<gene>
    <name evidence="1" type="ORF">BpHYR1_036019</name>
</gene>
<accession>A0A3M7SXL8</accession>
<keyword evidence="2" id="KW-1185">Reference proteome</keyword>
<protein>
    <submittedName>
        <fullName evidence="1">Uncharacterized protein</fullName>
    </submittedName>
</protein>
<reference evidence="1 2" key="1">
    <citation type="journal article" date="2018" name="Sci. Rep.">
        <title>Genomic signatures of local adaptation to the degree of environmental predictability in rotifers.</title>
        <authorList>
            <person name="Franch-Gras L."/>
            <person name="Hahn C."/>
            <person name="Garcia-Roger E.M."/>
            <person name="Carmona M.J."/>
            <person name="Serra M."/>
            <person name="Gomez A."/>
        </authorList>
    </citation>
    <scope>NUCLEOTIDE SEQUENCE [LARGE SCALE GENOMIC DNA]</scope>
    <source>
        <strain evidence="1">HYR1</strain>
    </source>
</reference>